<feature type="transmembrane region" description="Helical" evidence="2">
    <location>
        <begin position="61"/>
        <end position="80"/>
    </location>
</feature>
<dbReference type="Gene3D" id="3.30.70.100">
    <property type="match status" value="1"/>
</dbReference>
<evidence type="ECO:0000256" key="2">
    <source>
        <dbReference type="SAM" id="Phobius"/>
    </source>
</evidence>
<dbReference type="InterPro" id="IPR051863">
    <property type="entry name" value="HIPP"/>
</dbReference>
<proteinExistence type="predicted"/>
<dbReference type="Proteomes" id="UP000823674">
    <property type="component" value="Chromosome A02"/>
</dbReference>
<keyword evidence="2" id="KW-1133">Transmembrane helix</keyword>
<comment type="caution">
    <text evidence="3">The sequence shown here is derived from an EMBL/GenBank/DDBJ whole genome shotgun (WGS) entry which is preliminary data.</text>
</comment>
<keyword evidence="1" id="KW-0479">Metal-binding</keyword>
<keyword evidence="4" id="KW-1185">Reference proteome</keyword>
<dbReference type="PANTHER" id="PTHR45811">
    <property type="entry name" value="COPPER TRANSPORT PROTEIN FAMILY-RELATED"/>
    <property type="match status" value="1"/>
</dbReference>
<dbReference type="PANTHER" id="PTHR45811:SF50">
    <property type="entry name" value="HEAVY METAL-ASSOCIATED ISOPRENYLATED PLANT PROTEIN 12-RELATED"/>
    <property type="match status" value="1"/>
</dbReference>
<dbReference type="EMBL" id="JADBGQ010000002">
    <property type="protein sequence ID" value="KAG5409398.1"/>
    <property type="molecule type" value="Genomic_DNA"/>
</dbReference>
<organism evidence="3 4">
    <name type="scientific">Brassica rapa subsp. trilocularis</name>
    <dbReference type="NCBI Taxonomy" id="1813537"/>
    <lineage>
        <taxon>Eukaryota</taxon>
        <taxon>Viridiplantae</taxon>
        <taxon>Streptophyta</taxon>
        <taxon>Embryophyta</taxon>
        <taxon>Tracheophyta</taxon>
        <taxon>Spermatophyta</taxon>
        <taxon>Magnoliopsida</taxon>
        <taxon>eudicotyledons</taxon>
        <taxon>Gunneridae</taxon>
        <taxon>Pentapetalae</taxon>
        <taxon>rosids</taxon>
        <taxon>malvids</taxon>
        <taxon>Brassicales</taxon>
        <taxon>Brassicaceae</taxon>
        <taxon>Brassiceae</taxon>
        <taxon>Brassica</taxon>
    </lineage>
</organism>
<protein>
    <recommendedName>
        <fullName evidence="5">HMA domain-containing protein</fullName>
    </recommendedName>
</protein>
<evidence type="ECO:0000256" key="1">
    <source>
        <dbReference type="ARBA" id="ARBA00022723"/>
    </source>
</evidence>
<evidence type="ECO:0008006" key="5">
    <source>
        <dbReference type="Google" id="ProtNLM"/>
    </source>
</evidence>
<keyword evidence="2" id="KW-0472">Membrane</keyword>
<name>A0ABQ7NES4_BRACM</name>
<accession>A0ABQ7NES4</accession>
<gene>
    <name evidence="3" type="primary">A02p017890.1_BraROA</name>
    <name evidence="3" type="ORF">IGI04_005717</name>
</gene>
<evidence type="ECO:0000313" key="4">
    <source>
        <dbReference type="Proteomes" id="UP000823674"/>
    </source>
</evidence>
<evidence type="ECO:0000313" key="3">
    <source>
        <dbReference type="EMBL" id="KAG5409398.1"/>
    </source>
</evidence>
<reference evidence="3 4" key="1">
    <citation type="submission" date="2021-03" db="EMBL/GenBank/DDBJ databases">
        <authorList>
            <person name="King G.J."/>
            <person name="Bancroft I."/>
            <person name="Baten A."/>
            <person name="Bloomfield J."/>
            <person name="Borpatragohain P."/>
            <person name="He Z."/>
            <person name="Irish N."/>
            <person name="Irwin J."/>
            <person name="Liu K."/>
            <person name="Mauleon R.P."/>
            <person name="Moore J."/>
            <person name="Morris R."/>
            <person name="Ostergaard L."/>
            <person name="Wang B."/>
            <person name="Wells R."/>
        </authorList>
    </citation>
    <scope>NUCLEOTIDE SEQUENCE [LARGE SCALE GENOMIC DNA]</scope>
    <source>
        <strain evidence="3">R-o-18</strain>
        <tissue evidence="3">Leaf</tissue>
    </source>
</reference>
<keyword evidence="2" id="KW-0812">Transmembrane</keyword>
<sequence>MFVVKEPNKKLCQLSVVYQKANSQKEKGTLPSTKIEATLRSVSSDAGDAFSRRRRDCPSSLSLCFTFKFFFLTVMMSTLVSSVHRLAPPPSVQIFVVSGPWLEPTGTVPFSGGSRKARSSSTAAQSYTISFHSCTLLFSSRSLCSSAPVNRLKPDEMLRQSHSYSQQHLFLTSAPEMASSVSGVPHLIRRPVQKARGTMRLCFPLHALIIITPSDVYLDCCSGESFCTIKGYISSPICLAAQTVHSDETSFSPAALFFSSTRSLGGVQFGDPNPSNITIWAWPIKGYKKVSPLLRSLSVSKPTFVWGSLVIWSNLLIFFGGFTENITETVDMHTTPYLSYKKSFRSFYLPVDSSGQSTPLSSLSSFSQEMRAVLPHASVMRNVFPPNTKWRCVSLSIAVCSSCVAVRSGPKDATDIVSTIFRGADWILTSRYKVTKFQVSSTAVSLAPTHSSHASSSLSFYLRGVQSVDVKEGKLTVVGEIDAFIIVKKLKKICYTEIITVGPAKEPEKKPEPKPDPKPLQVICHYVPTCSPPYYHNFNGCDGENPHGW</sequence>